<comment type="caution">
    <text evidence="1">The sequence shown here is derived from an EMBL/GenBank/DDBJ whole genome shotgun (WGS) entry which is preliminary data.</text>
</comment>
<name>A0A850T5T4_9BACT</name>
<proteinExistence type="predicted"/>
<dbReference type="RefSeq" id="WP_178366137.1">
    <property type="nucleotide sequence ID" value="NZ_JACADJ010000016.1"/>
</dbReference>
<dbReference type="AlphaFoldDB" id="A0A850T5T4"/>
<evidence type="ECO:0000313" key="2">
    <source>
        <dbReference type="Proteomes" id="UP000553343"/>
    </source>
</evidence>
<dbReference type="Proteomes" id="UP000553343">
    <property type="component" value="Unassembled WGS sequence"/>
</dbReference>
<keyword evidence="2" id="KW-1185">Reference proteome</keyword>
<evidence type="ECO:0008006" key="3">
    <source>
        <dbReference type="Google" id="ProtNLM"/>
    </source>
</evidence>
<gene>
    <name evidence="1" type="ORF">HXW94_06725</name>
</gene>
<accession>A0A850T5T4</accession>
<sequence length="173" mass="19681">MKKSIPENTKRRIPLGSVSINTRRANIFIDSCAFDPKYMPEDLASERLFQLYNAGEINLVISHSNMKEIEHPNVPPVVKMEADAKIYTIEVELSEAELILKEQILNLLAGNGRRDKMLQDSEHVFEAQKYGKFFVTTDKGILKRRVKLAQLCGILVVLPSEMLHLIEANAERC</sequence>
<protein>
    <recommendedName>
        <fullName evidence="3">PIN domain-containing protein</fullName>
    </recommendedName>
</protein>
<organism evidence="1 2">
    <name type="scientific">Desulfobacter latus</name>
    <dbReference type="NCBI Taxonomy" id="2292"/>
    <lineage>
        <taxon>Bacteria</taxon>
        <taxon>Pseudomonadati</taxon>
        <taxon>Thermodesulfobacteriota</taxon>
        <taxon>Desulfobacteria</taxon>
        <taxon>Desulfobacterales</taxon>
        <taxon>Desulfobacteraceae</taxon>
        <taxon>Desulfobacter</taxon>
    </lineage>
</organism>
<reference evidence="1 2" key="1">
    <citation type="submission" date="2020-06" db="EMBL/GenBank/DDBJ databases">
        <title>High-quality draft genome of sulfate reducer Desulfobacter latus type strain AcrS2 isolated from marine sediment.</title>
        <authorList>
            <person name="Hoppe M."/>
            <person name="Larsen C.K."/>
            <person name="Marshall I.P.G."/>
            <person name="Schramm A."/>
            <person name="Marietou A.G."/>
        </authorList>
    </citation>
    <scope>NUCLEOTIDE SEQUENCE [LARGE SCALE GENOMIC DNA]</scope>
    <source>
        <strain evidence="1 2">AcRS2</strain>
    </source>
</reference>
<evidence type="ECO:0000313" key="1">
    <source>
        <dbReference type="EMBL" id="NWH04682.1"/>
    </source>
</evidence>
<dbReference type="EMBL" id="JACADJ010000016">
    <property type="protein sequence ID" value="NWH04682.1"/>
    <property type="molecule type" value="Genomic_DNA"/>
</dbReference>